<dbReference type="EMBL" id="GEEE01022241">
    <property type="protein sequence ID" value="JAP40984.1"/>
    <property type="molecule type" value="Transcribed_RNA"/>
</dbReference>
<organism evidence="1">
    <name type="scientific">Schistocephalus solidus</name>
    <name type="common">Tapeworm</name>
    <dbReference type="NCBI Taxonomy" id="70667"/>
    <lineage>
        <taxon>Eukaryota</taxon>
        <taxon>Metazoa</taxon>
        <taxon>Spiralia</taxon>
        <taxon>Lophotrochozoa</taxon>
        <taxon>Platyhelminthes</taxon>
        <taxon>Cestoda</taxon>
        <taxon>Eucestoda</taxon>
        <taxon>Diphyllobothriidea</taxon>
        <taxon>Diphyllobothriidae</taxon>
        <taxon>Schistocephalus</taxon>
    </lineage>
</organism>
<sequence length="99" mass="11373">MLGVRGENGKKLLQPRVNERARDLKVTHDAALRNKLRKLPNPTSSRNDMLVHNLSSKELTKEQLQFLRHKAVESVINQTAATEETRNLIRHQVSSLLKR</sequence>
<protein>
    <submittedName>
        <fullName evidence="1">Uncharacterized protein</fullName>
    </submittedName>
</protein>
<accession>A0A0X3NM20</accession>
<proteinExistence type="predicted"/>
<name>A0A0X3NM20_SCHSO</name>
<evidence type="ECO:0000313" key="1">
    <source>
        <dbReference type="EMBL" id="JAP40984.1"/>
    </source>
</evidence>
<reference evidence="1" key="1">
    <citation type="submission" date="2016-01" db="EMBL/GenBank/DDBJ databases">
        <title>Reference transcriptome for the parasite Schistocephalus solidus: insights into the molecular evolution of parasitism.</title>
        <authorList>
            <person name="Hebert F.O."/>
            <person name="Grambauer S."/>
            <person name="Barber I."/>
            <person name="Landry C.R."/>
            <person name="Aubin-Horth N."/>
        </authorList>
    </citation>
    <scope>NUCLEOTIDE SEQUENCE</scope>
</reference>
<gene>
    <name evidence="1" type="ORF">TR123662</name>
</gene>
<dbReference type="AlphaFoldDB" id="A0A0X3NM20"/>